<dbReference type="Gene3D" id="3.90.1200.10">
    <property type="match status" value="1"/>
</dbReference>
<sequence>MQIVSDPAERFARWLEDEAGIADARIVRPLTGGNANVTSLVESASGPMVLRHPPGDTVSDLAGAGIAREFRFISAIAGKAPVAEPILFCDDPDVLGVPFSLTRFVRGAAITETLPDGYAHDVATRDALGHALIDAIASVHAIKPIPAGLGDADKARNFVVRQIERWRGVRAAHAVRNLPLIETLGAWLADNAPAPEAVRIVHCDYHLDNVLMDLAEPKVRAILDWEMATLADPLVDVGLVTAMWNRDDSLPLGFAFVQRVSNVAGVVGGADLARRWADATGLSIEHLGYFQAFALWRLAAIVEGAYVLFREGQVDGPYERGLEHDVPALLDAAKRIVRGEGMA</sequence>
<reference evidence="2 3" key="1">
    <citation type="submission" date="2020-03" db="EMBL/GenBank/DDBJ databases">
        <title>Genomic Encyclopedia of Type Strains, Phase IV (KMG-IV): sequencing the most valuable type-strain genomes for metagenomic binning, comparative biology and taxonomic classification.</title>
        <authorList>
            <person name="Goeker M."/>
        </authorList>
    </citation>
    <scope>NUCLEOTIDE SEQUENCE [LARGE SCALE GENOMIC DNA]</scope>
    <source>
        <strain evidence="2 3">DSM 25229</strain>
    </source>
</reference>
<evidence type="ECO:0000259" key="1">
    <source>
        <dbReference type="Pfam" id="PF01636"/>
    </source>
</evidence>
<dbReference type="Gene3D" id="3.30.200.20">
    <property type="entry name" value="Phosphorylase Kinase, domain 1"/>
    <property type="match status" value="1"/>
</dbReference>
<dbReference type="EMBL" id="JAATIT010000002">
    <property type="protein sequence ID" value="NJB89998.1"/>
    <property type="molecule type" value="Genomic_DNA"/>
</dbReference>
<name>A0A7X5XS98_9SPHN</name>
<dbReference type="PANTHER" id="PTHR47829">
    <property type="entry name" value="HYDROLASE, PUTATIVE (AFU_ORTHOLOGUE AFUA_1G12880)-RELATED"/>
    <property type="match status" value="1"/>
</dbReference>
<keyword evidence="3" id="KW-1185">Reference proteome</keyword>
<dbReference type="CDD" id="cd05154">
    <property type="entry name" value="ACAD10_11_N-like"/>
    <property type="match status" value="1"/>
</dbReference>
<protein>
    <submittedName>
        <fullName evidence="2">Aminoglycoside phosphotransferase (APT) family kinase protein</fullName>
    </submittedName>
</protein>
<organism evidence="2 3">
    <name type="scientific">Sphingopyxis italica</name>
    <dbReference type="NCBI Taxonomy" id="1129133"/>
    <lineage>
        <taxon>Bacteria</taxon>
        <taxon>Pseudomonadati</taxon>
        <taxon>Pseudomonadota</taxon>
        <taxon>Alphaproteobacteria</taxon>
        <taxon>Sphingomonadales</taxon>
        <taxon>Sphingomonadaceae</taxon>
        <taxon>Sphingopyxis</taxon>
    </lineage>
</organism>
<keyword evidence="2" id="KW-0808">Transferase</keyword>
<dbReference type="Pfam" id="PF01636">
    <property type="entry name" value="APH"/>
    <property type="match status" value="1"/>
</dbReference>
<dbReference type="PANTHER" id="PTHR47829:SF1">
    <property type="entry name" value="HAD FAMILY PHOSPHATASE"/>
    <property type="match status" value="1"/>
</dbReference>
<proteinExistence type="predicted"/>
<dbReference type="InterPro" id="IPR052898">
    <property type="entry name" value="ACAD10-like"/>
</dbReference>
<dbReference type="InterPro" id="IPR011009">
    <property type="entry name" value="Kinase-like_dom_sf"/>
</dbReference>
<comment type="caution">
    <text evidence="2">The sequence shown here is derived from an EMBL/GenBank/DDBJ whole genome shotgun (WGS) entry which is preliminary data.</text>
</comment>
<evidence type="ECO:0000313" key="3">
    <source>
        <dbReference type="Proteomes" id="UP000535078"/>
    </source>
</evidence>
<dbReference type="InterPro" id="IPR002575">
    <property type="entry name" value="Aminoglycoside_PTrfase"/>
</dbReference>
<dbReference type="InterPro" id="IPR041726">
    <property type="entry name" value="ACAD10_11_N"/>
</dbReference>
<dbReference type="Proteomes" id="UP000535078">
    <property type="component" value="Unassembled WGS sequence"/>
</dbReference>
<dbReference type="GO" id="GO:0016301">
    <property type="term" value="F:kinase activity"/>
    <property type="evidence" value="ECO:0007669"/>
    <property type="project" value="UniProtKB-KW"/>
</dbReference>
<dbReference type="SUPFAM" id="SSF56112">
    <property type="entry name" value="Protein kinase-like (PK-like)"/>
    <property type="match status" value="1"/>
</dbReference>
<gene>
    <name evidence="2" type="ORF">GGR90_002173</name>
</gene>
<dbReference type="AlphaFoldDB" id="A0A7X5XS98"/>
<keyword evidence="2" id="KW-0418">Kinase</keyword>
<dbReference type="RefSeq" id="WP_167921441.1">
    <property type="nucleotide sequence ID" value="NZ_JAATIT010000002.1"/>
</dbReference>
<accession>A0A7X5XS98</accession>
<feature type="domain" description="Aminoglycoside phosphotransferase" evidence="1">
    <location>
        <begin position="27"/>
        <end position="249"/>
    </location>
</feature>
<evidence type="ECO:0000313" key="2">
    <source>
        <dbReference type="EMBL" id="NJB89998.1"/>
    </source>
</evidence>